<comment type="caution">
    <text evidence="3">The sequence shown here is derived from an EMBL/GenBank/DDBJ whole genome shotgun (WGS) entry which is preliminary data.</text>
</comment>
<dbReference type="Proteomes" id="UP001187531">
    <property type="component" value="Unassembled WGS sequence"/>
</dbReference>
<dbReference type="AlphaFoldDB" id="A0AA88HLG5"/>
<proteinExistence type="predicted"/>
<feature type="domain" description="C2H2-type" evidence="2">
    <location>
        <begin position="68"/>
        <end position="95"/>
    </location>
</feature>
<evidence type="ECO:0000259" key="2">
    <source>
        <dbReference type="PROSITE" id="PS50157"/>
    </source>
</evidence>
<evidence type="ECO:0000313" key="4">
    <source>
        <dbReference type="Proteomes" id="UP001187531"/>
    </source>
</evidence>
<gene>
    <name evidence="3" type="ORF">QYM36_015533</name>
</gene>
<evidence type="ECO:0000256" key="1">
    <source>
        <dbReference type="PROSITE-ProRule" id="PRU00042"/>
    </source>
</evidence>
<dbReference type="PROSITE" id="PS50157">
    <property type="entry name" value="ZINC_FINGER_C2H2_2"/>
    <property type="match status" value="1"/>
</dbReference>
<dbReference type="GO" id="GO:0008270">
    <property type="term" value="F:zinc ion binding"/>
    <property type="evidence" value="ECO:0007669"/>
    <property type="project" value="UniProtKB-KW"/>
</dbReference>
<accession>A0AA88HLG5</accession>
<dbReference type="InterPro" id="IPR013087">
    <property type="entry name" value="Znf_C2H2_type"/>
</dbReference>
<sequence length="232" mass="26483">MDFGSADDISVHFVDEEYKKEKTNDAIIEMKRWAVRPTESTVNLKDVMQEQQSSNILERFQNETEGRLKCVTIGCGRSFTSATDLGQHMRHPIVHNEIFVGIKRARWKEDELRRVAHMKIENGDLVNINQCIASKLSGRTDEAVEKVRGQGDYLEIQEDLRRQATDGRANLVSSPNKRYRTIEPLLASEVNEYQEDGDEAIFRSQPEVSIPQFEGATLEARSLRTTALLDVE</sequence>
<keyword evidence="1" id="KW-0862">Zinc</keyword>
<keyword evidence="1" id="KW-0479">Metal-binding</keyword>
<organism evidence="3 4">
    <name type="scientific">Artemia franciscana</name>
    <name type="common">Brine shrimp</name>
    <name type="synonym">Artemia sanfranciscana</name>
    <dbReference type="NCBI Taxonomy" id="6661"/>
    <lineage>
        <taxon>Eukaryota</taxon>
        <taxon>Metazoa</taxon>
        <taxon>Ecdysozoa</taxon>
        <taxon>Arthropoda</taxon>
        <taxon>Crustacea</taxon>
        <taxon>Branchiopoda</taxon>
        <taxon>Anostraca</taxon>
        <taxon>Artemiidae</taxon>
        <taxon>Artemia</taxon>
    </lineage>
</organism>
<reference evidence="3" key="1">
    <citation type="submission" date="2023-07" db="EMBL/GenBank/DDBJ databases">
        <title>Chromosome-level genome assembly of Artemia franciscana.</title>
        <authorList>
            <person name="Jo E."/>
        </authorList>
    </citation>
    <scope>NUCLEOTIDE SEQUENCE</scope>
    <source>
        <tissue evidence="3">Whole body</tissue>
    </source>
</reference>
<evidence type="ECO:0000313" key="3">
    <source>
        <dbReference type="EMBL" id="KAK2707881.1"/>
    </source>
</evidence>
<keyword evidence="4" id="KW-1185">Reference proteome</keyword>
<dbReference type="EMBL" id="JAVRJZ010000019">
    <property type="protein sequence ID" value="KAK2707881.1"/>
    <property type="molecule type" value="Genomic_DNA"/>
</dbReference>
<feature type="non-terminal residue" evidence="3">
    <location>
        <position position="232"/>
    </location>
</feature>
<keyword evidence="1" id="KW-0863">Zinc-finger</keyword>
<protein>
    <recommendedName>
        <fullName evidence="2">C2H2-type domain-containing protein</fullName>
    </recommendedName>
</protein>
<name>A0AA88HLG5_ARTSF</name>